<comment type="subcellular location">
    <subcellularLocation>
        <location evidence="1">Endoplasmic reticulum</location>
    </subcellularLocation>
</comment>
<dbReference type="PANTHER" id="PTHR15922:SF2">
    <property type="entry name" value="NBAS SUBUNIT OF NRZ TETHERING COMPLEX"/>
    <property type="match status" value="1"/>
</dbReference>
<proteinExistence type="predicted"/>
<dbReference type="PANTHER" id="PTHR15922">
    <property type="entry name" value="NEUROBLASTOMA-AMPLIFIED SEQUENCE"/>
    <property type="match status" value="1"/>
</dbReference>
<evidence type="ECO:0000313" key="8">
    <source>
        <dbReference type="Proteomes" id="UP001358614"/>
    </source>
</evidence>
<evidence type="ECO:0000256" key="3">
    <source>
        <dbReference type="ARBA" id="ARBA00022824"/>
    </source>
</evidence>
<dbReference type="Pfam" id="PF08314">
    <property type="entry name" value="Sec39"/>
    <property type="match status" value="1"/>
</dbReference>
<sequence>MATAEEDLPPTTSTDLLDPLPTSIPLTPSELLALPPSELTPSIIESTFKPLSDHEALTLSSQLISSGKNDDSSLLRFIVQLGQERGSSEYDRLQQELGEDLVNEDNIRKILEQGNGRREIVEGWTNLEEINRRLDTWDIIAPKPQIQQKQDQKVENDDDEKDEMELDDPWGETEEKEVIPPQTPSALLDDPWEMEHTSNTPDIPKTSKLMVVELFNPHEPTLDTISITLPSFLTQPIPLSALELASTASLSALKTVCQRHYDQVYPFRFAIIEAIPGWVSPTELETQGLLPSLGEDEQEKWLSPTSTTTPTLVSTLSKLYLPLSLTLVSPSIPSRLEPLSSSELTQWYINHIISLDSLGVLDNQLAYVQHGASLGVNGLDEIGEDLSLLSRLVYDSNLSASQHSQWTLANWRKSSPNQIIQGYLSNSSPESIVGDIRKLILPYLYVLESRLERTGKPDSGLVERLLYDCILDLPNLELALPIFEYSKATLPSPERIIKNDLDTARIALSLLYSTEEKNRGVWEVMSGIFECLPVWELEGTDPLEDQELTITTLESIAMFLTPTTVTQSPGELPSSKDLYLFFHPLPFSSLSRTLDILDVHLESGEILSKWGVYTGLKFLLQSSKNHKDQLELAEKLVRKQQYGNLNEDSWRKLWDDMTRLAGGDDDEISPGGSLKGALGVLSRRERARVYMGGVLSSGNFDVARKVIKRLQQSHSIDDQMIEIVVLETSKEFYLKAENGNLHTGEMKLAYDCLSVSPQTSKILSEKSFIEATSRLSTFPSLSLTPLEIRHTTNPLTLIQEVLDSSKDSYKYPELILDLSSKLGSTDEVDQGLIKVMIGKAAYGNDDYSKTKECIEDAIAAVRRMNKNQKGHERNKSSISSTSPTTRLAPRSDETILTPRDNQLKLKDDLWKLSYLLSTTTDYSDIPSKIQLISYALELCPPSSIPEILGSYRVLEDGRIKLDKAMKRRRQTGISTESTHHRHAKGHDDSGIDVRGEGIEERVLGSRTAAKAAKLALDIGGKFRSYSPNLGNQSPVLGQLPFHLSRSTSRSRSPVPPQGNISTPRMVSGPGIEDEVRSETGSDTASIRSHGTGHGTRELFENLGVGVGGGMDEAERVRQGARRVLVRGVGWLLGAEEGEITG</sequence>
<reference evidence="7 8" key="1">
    <citation type="submission" date="2024-01" db="EMBL/GenBank/DDBJ databases">
        <title>Comparative genomics of Cryptococcus and Kwoniella reveals pathogenesis evolution and contrasting modes of karyotype evolution via chromosome fusion or intercentromeric recombination.</title>
        <authorList>
            <person name="Coelho M.A."/>
            <person name="David-Palma M."/>
            <person name="Shea T."/>
            <person name="Bowers K."/>
            <person name="McGinley-Smith S."/>
            <person name="Mohammad A.W."/>
            <person name="Gnirke A."/>
            <person name="Yurkov A.M."/>
            <person name="Nowrousian M."/>
            <person name="Sun S."/>
            <person name="Cuomo C.A."/>
            <person name="Heitman J."/>
        </authorList>
    </citation>
    <scope>NUCLEOTIDE SEQUENCE [LARGE SCALE GENOMIC DNA]</scope>
    <source>
        <strain evidence="7 8">PYCC6329</strain>
    </source>
</reference>
<feature type="compositionally biased region" description="Polar residues" evidence="5">
    <location>
        <begin position="876"/>
        <end position="885"/>
    </location>
</feature>
<evidence type="ECO:0000256" key="4">
    <source>
        <dbReference type="ARBA" id="ARBA00022927"/>
    </source>
</evidence>
<name>A0AAX4KR65_9TREE</name>
<feature type="domain" description="Sec39" evidence="6">
    <location>
        <begin position="239"/>
        <end position="956"/>
    </location>
</feature>
<evidence type="ECO:0000313" key="7">
    <source>
        <dbReference type="EMBL" id="WWD08644.1"/>
    </source>
</evidence>
<evidence type="ECO:0000256" key="5">
    <source>
        <dbReference type="SAM" id="MobiDB-lite"/>
    </source>
</evidence>
<dbReference type="GO" id="GO:0015031">
    <property type="term" value="P:protein transport"/>
    <property type="evidence" value="ECO:0007669"/>
    <property type="project" value="UniProtKB-KW"/>
</dbReference>
<dbReference type="InterPro" id="IPR013244">
    <property type="entry name" value="Sec39_domain"/>
</dbReference>
<keyword evidence="2" id="KW-0813">Transport</keyword>
<feature type="compositionally biased region" description="Low complexity" evidence="5">
    <location>
        <begin position="9"/>
        <end position="29"/>
    </location>
</feature>
<evidence type="ECO:0000256" key="1">
    <source>
        <dbReference type="ARBA" id="ARBA00004240"/>
    </source>
</evidence>
<evidence type="ECO:0000259" key="6">
    <source>
        <dbReference type="Pfam" id="PF08314"/>
    </source>
</evidence>
<dbReference type="EMBL" id="CP144090">
    <property type="protein sequence ID" value="WWD08644.1"/>
    <property type="molecule type" value="Genomic_DNA"/>
</dbReference>
<feature type="region of interest" description="Disordered" evidence="5">
    <location>
        <begin position="966"/>
        <end position="992"/>
    </location>
</feature>
<feature type="compositionally biased region" description="Acidic residues" evidence="5">
    <location>
        <begin position="156"/>
        <end position="175"/>
    </location>
</feature>
<keyword evidence="3" id="KW-0256">Endoplasmic reticulum</keyword>
<keyword evidence="4" id="KW-0653">Protein transport</keyword>
<protein>
    <recommendedName>
        <fullName evidence="6">Sec39 domain-containing protein</fullName>
    </recommendedName>
</protein>
<feature type="region of interest" description="Disordered" evidence="5">
    <location>
        <begin position="1"/>
        <end position="29"/>
    </location>
</feature>
<dbReference type="Proteomes" id="UP001358614">
    <property type="component" value="Chromosome 2"/>
</dbReference>
<dbReference type="GeneID" id="91105558"/>
<dbReference type="RefSeq" id="XP_066086611.1">
    <property type="nucleotide sequence ID" value="XM_066230514.1"/>
</dbReference>
<feature type="region of interest" description="Disordered" evidence="5">
    <location>
        <begin position="141"/>
        <end position="191"/>
    </location>
</feature>
<dbReference type="GO" id="GO:0006890">
    <property type="term" value="P:retrograde vesicle-mediated transport, Golgi to endoplasmic reticulum"/>
    <property type="evidence" value="ECO:0007669"/>
    <property type="project" value="InterPro"/>
</dbReference>
<dbReference type="GO" id="GO:0000149">
    <property type="term" value="F:SNARE binding"/>
    <property type="evidence" value="ECO:0007669"/>
    <property type="project" value="TreeGrafter"/>
</dbReference>
<gene>
    <name evidence="7" type="ORF">V865_006757</name>
</gene>
<dbReference type="GO" id="GO:0070939">
    <property type="term" value="C:Dsl1/NZR complex"/>
    <property type="evidence" value="ECO:0007669"/>
    <property type="project" value="TreeGrafter"/>
</dbReference>
<keyword evidence="8" id="KW-1185">Reference proteome</keyword>
<dbReference type="KEGG" id="ker:91105558"/>
<evidence type="ECO:0000256" key="2">
    <source>
        <dbReference type="ARBA" id="ARBA00022448"/>
    </source>
</evidence>
<feature type="region of interest" description="Disordered" evidence="5">
    <location>
        <begin position="1044"/>
        <end position="1097"/>
    </location>
</feature>
<feature type="region of interest" description="Disordered" evidence="5">
    <location>
        <begin position="864"/>
        <end position="893"/>
    </location>
</feature>
<dbReference type="AlphaFoldDB" id="A0AAX4KR65"/>
<accession>A0AAX4KR65</accession>
<organism evidence="7 8">
    <name type="scientific">Kwoniella europaea PYCC6329</name>
    <dbReference type="NCBI Taxonomy" id="1423913"/>
    <lineage>
        <taxon>Eukaryota</taxon>
        <taxon>Fungi</taxon>
        <taxon>Dikarya</taxon>
        <taxon>Basidiomycota</taxon>
        <taxon>Agaricomycotina</taxon>
        <taxon>Tremellomycetes</taxon>
        <taxon>Tremellales</taxon>
        <taxon>Cryptococcaceae</taxon>
        <taxon>Kwoniella</taxon>
    </lineage>
</organism>